<gene>
    <name evidence="1" type="ORF">G5C33_12575</name>
</gene>
<evidence type="ECO:0000313" key="2">
    <source>
        <dbReference type="Proteomes" id="UP000501568"/>
    </source>
</evidence>
<dbReference type="AlphaFoldDB" id="A0A6G6Y6Q6"/>
<proteinExistence type="predicted"/>
<dbReference type="Proteomes" id="UP000501568">
    <property type="component" value="Chromosome"/>
</dbReference>
<accession>A0A6G6Y6Q6</accession>
<organism evidence="1 2">
    <name type="scientific">Stakelama tenebrarum</name>
    <dbReference type="NCBI Taxonomy" id="2711215"/>
    <lineage>
        <taxon>Bacteria</taxon>
        <taxon>Pseudomonadati</taxon>
        <taxon>Pseudomonadota</taxon>
        <taxon>Alphaproteobacteria</taxon>
        <taxon>Sphingomonadales</taxon>
        <taxon>Sphingomonadaceae</taxon>
        <taxon>Stakelama</taxon>
    </lineage>
</organism>
<sequence length="64" mass="6986">MADTPSNDASARIDRALERIEAAASARAFASERLARRHAVLRSRIEEAVAALDNLIAREDRPNG</sequence>
<dbReference type="KEGG" id="spzr:G5C33_12575"/>
<name>A0A6G6Y6Q6_9SPHN</name>
<keyword evidence="2" id="KW-1185">Reference proteome</keyword>
<protein>
    <submittedName>
        <fullName evidence="1">Uncharacterized protein</fullName>
    </submittedName>
</protein>
<dbReference type="RefSeq" id="WP_165327537.1">
    <property type="nucleotide sequence ID" value="NZ_CP049109.1"/>
</dbReference>
<reference evidence="1 2" key="1">
    <citation type="submission" date="2020-02" db="EMBL/GenBank/DDBJ databases">
        <authorList>
            <person name="Zheng R.K."/>
            <person name="Sun C.M."/>
        </authorList>
    </citation>
    <scope>NUCLEOTIDE SEQUENCE [LARGE SCALE GENOMIC DNA]</scope>
    <source>
        <strain evidence="2">zrk23</strain>
    </source>
</reference>
<evidence type="ECO:0000313" key="1">
    <source>
        <dbReference type="EMBL" id="QIG80531.1"/>
    </source>
</evidence>
<dbReference type="EMBL" id="CP049109">
    <property type="protein sequence ID" value="QIG80531.1"/>
    <property type="molecule type" value="Genomic_DNA"/>
</dbReference>